<evidence type="ECO:0000256" key="4">
    <source>
        <dbReference type="SAM" id="SignalP"/>
    </source>
</evidence>
<dbReference type="EMBL" id="JBEDUW010000007">
    <property type="protein sequence ID" value="KAK9910688.1"/>
    <property type="molecule type" value="Genomic_DNA"/>
</dbReference>
<dbReference type="PANTHER" id="PTHR33021:SF339">
    <property type="entry name" value="OS07G0570600 PROTEIN"/>
    <property type="match status" value="1"/>
</dbReference>
<evidence type="ECO:0000256" key="2">
    <source>
        <dbReference type="ARBA" id="ARBA00023180"/>
    </source>
</evidence>
<dbReference type="InterPro" id="IPR003245">
    <property type="entry name" value="Phytocyanin_dom"/>
</dbReference>
<dbReference type="Gene3D" id="2.60.40.420">
    <property type="entry name" value="Cupredoxins - blue copper proteins"/>
    <property type="match status" value="1"/>
</dbReference>
<gene>
    <name evidence="6" type="ORF">M0R45_034640</name>
</gene>
<keyword evidence="2" id="KW-0325">Glycoprotein</keyword>
<keyword evidence="1" id="KW-1015">Disulfide bond</keyword>
<dbReference type="InterPro" id="IPR009072">
    <property type="entry name" value="Histone-fold"/>
</dbReference>
<dbReference type="GO" id="GO:0046982">
    <property type="term" value="F:protein heterodimerization activity"/>
    <property type="evidence" value="ECO:0007669"/>
    <property type="project" value="InterPro"/>
</dbReference>
<dbReference type="FunFam" id="2.60.40.420:FF:000034">
    <property type="entry name" value="Cupredoxin superfamily protein"/>
    <property type="match status" value="1"/>
</dbReference>
<dbReference type="GO" id="GO:0009055">
    <property type="term" value="F:electron transfer activity"/>
    <property type="evidence" value="ECO:0007669"/>
    <property type="project" value="InterPro"/>
</dbReference>
<keyword evidence="4" id="KW-0732">Signal</keyword>
<evidence type="ECO:0000313" key="7">
    <source>
        <dbReference type="Proteomes" id="UP001457282"/>
    </source>
</evidence>
<feature type="domain" description="Phytocyanin" evidence="5">
    <location>
        <begin position="25"/>
        <end position="124"/>
    </location>
</feature>
<dbReference type="GO" id="GO:0005886">
    <property type="term" value="C:plasma membrane"/>
    <property type="evidence" value="ECO:0007669"/>
    <property type="project" value="TreeGrafter"/>
</dbReference>
<evidence type="ECO:0000313" key="6">
    <source>
        <dbReference type="EMBL" id="KAK9910688.1"/>
    </source>
</evidence>
<dbReference type="AlphaFoldDB" id="A0AAW1VUW6"/>
<dbReference type="PROSITE" id="PS51485">
    <property type="entry name" value="PHYTOCYANIN"/>
    <property type="match status" value="1"/>
</dbReference>
<dbReference type="Gene3D" id="1.10.20.10">
    <property type="entry name" value="Histone, subunit A"/>
    <property type="match status" value="1"/>
</dbReference>
<dbReference type="SUPFAM" id="SSF49503">
    <property type="entry name" value="Cupredoxins"/>
    <property type="match status" value="1"/>
</dbReference>
<comment type="caution">
    <text evidence="6">The sequence shown here is derived from an EMBL/GenBank/DDBJ whole genome shotgun (WGS) entry which is preliminary data.</text>
</comment>
<evidence type="ECO:0000256" key="1">
    <source>
        <dbReference type="ARBA" id="ARBA00023157"/>
    </source>
</evidence>
<keyword evidence="7" id="KW-1185">Reference proteome</keyword>
<proteinExistence type="predicted"/>
<dbReference type="InterPro" id="IPR039391">
    <property type="entry name" value="Phytocyanin-like"/>
</dbReference>
<dbReference type="Pfam" id="PF02298">
    <property type="entry name" value="Cu_bind_like"/>
    <property type="match status" value="1"/>
</dbReference>
<accession>A0AAW1VUW6</accession>
<feature type="signal peptide" evidence="4">
    <location>
        <begin position="1"/>
        <end position="23"/>
    </location>
</feature>
<sequence length="201" mass="22591">MAPYNNAIVVVIAFMVLPSMVLAQTNYAVGDSSGWGQSSVDYQAWANGITLYVGDSLEFVYEVGPHSVVIAGSDYLYDKCSIHQTLGIYKSGHEYLYFTEAGWYYFFCENLCGSGMKFYIYIGAREARVWAKAIRRLACRGGVKRISGLFYDETWRAQDISEERDPRHHDVPRAHKEEDGDGHRRGLHAQEAGQDSYGFGG</sequence>
<feature type="chain" id="PRO_5043833748" description="Phytocyanin domain-containing protein" evidence="4">
    <location>
        <begin position="24"/>
        <end position="201"/>
    </location>
</feature>
<feature type="region of interest" description="Disordered" evidence="3">
    <location>
        <begin position="161"/>
        <end position="187"/>
    </location>
</feature>
<dbReference type="InterPro" id="IPR008972">
    <property type="entry name" value="Cupredoxin"/>
</dbReference>
<organism evidence="6 7">
    <name type="scientific">Rubus argutus</name>
    <name type="common">Southern blackberry</name>
    <dbReference type="NCBI Taxonomy" id="59490"/>
    <lineage>
        <taxon>Eukaryota</taxon>
        <taxon>Viridiplantae</taxon>
        <taxon>Streptophyta</taxon>
        <taxon>Embryophyta</taxon>
        <taxon>Tracheophyta</taxon>
        <taxon>Spermatophyta</taxon>
        <taxon>Magnoliopsida</taxon>
        <taxon>eudicotyledons</taxon>
        <taxon>Gunneridae</taxon>
        <taxon>Pentapetalae</taxon>
        <taxon>rosids</taxon>
        <taxon>fabids</taxon>
        <taxon>Rosales</taxon>
        <taxon>Rosaceae</taxon>
        <taxon>Rosoideae</taxon>
        <taxon>Rosoideae incertae sedis</taxon>
        <taxon>Rubus</taxon>
    </lineage>
</organism>
<dbReference type="Proteomes" id="UP001457282">
    <property type="component" value="Unassembled WGS sequence"/>
</dbReference>
<protein>
    <recommendedName>
        <fullName evidence="5">Phytocyanin domain-containing protein</fullName>
    </recommendedName>
</protein>
<evidence type="ECO:0000256" key="3">
    <source>
        <dbReference type="SAM" id="MobiDB-lite"/>
    </source>
</evidence>
<dbReference type="PANTHER" id="PTHR33021">
    <property type="entry name" value="BLUE COPPER PROTEIN"/>
    <property type="match status" value="1"/>
</dbReference>
<feature type="compositionally biased region" description="Basic and acidic residues" evidence="3">
    <location>
        <begin position="161"/>
        <end position="184"/>
    </location>
</feature>
<name>A0AAW1VUW6_RUBAR</name>
<reference evidence="6 7" key="1">
    <citation type="journal article" date="2023" name="G3 (Bethesda)">
        <title>A chromosome-length genome assembly and annotation of blackberry (Rubus argutus, cv. 'Hillquist').</title>
        <authorList>
            <person name="Bruna T."/>
            <person name="Aryal R."/>
            <person name="Dudchenko O."/>
            <person name="Sargent D.J."/>
            <person name="Mead D."/>
            <person name="Buti M."/>
            <person name="Cavallini A."/>
            <person name="Hytonen T."/>
            <person name="Andres J."/>
            <person name="Pham M."/>
            <person name="Weisz D."/>
            <person name="Mascagni F."/>
            <person name="Usai G."/>
            <person name="Natali L."/>
            <person name="Bassil N."/>
            <person name="Fernandez G.E."/>
            <person name="Lomsadze A."/>
            <person name="Armour M."/>
            <person name="Olukolu B."/>
            <person name="Poorten T."/>
            <person name="Britton C."/>
            <person name="Davik J."/>
            <person name="Ashrafi H."/>
            <person name="Aiden E.L."/>
            <person name="Borodovsky M."/>
            <person name="Worthington M."/>
        </authorList>
    </citation>
    <scope>NUCLEOTIDE SEQUENCE [LARGE SCALE GENOMIC DNA]</scope>
    <source>
        <strain evidence="6">PI 553951</strain>
    </source>
</reference>
<evidence type="ECO:0000259" key="5">
    <source>
        <dbReference type="PROSITE" id="PS51485"/>
    </source>
</evidence>